<evidence type="ECO:0008006" key="3">
    <source>
        <dbReference type="Google" id="ProtNLM"/>
    </source>
</evidence>
<evidence type="ECO:0000313" key="2">
    <source>
        <dbReference type="Proteomes" id="UP001362999"/>
    </source>
</evidence>
<organism evidence="1 2">
    <name type="scientific">Favolaschia claudopus</name>
    <dbReference type="NCBI Taxonomy" id="2862362"/>
    <lineage>
        <taxon>Eukaryota</taxon>
        <taxon>Fungi</taxon>
        <taxon>Dikarya</taxon>
        <taxon>Basidiomycota</taxon>
        <taxon>Agaricomycotina</taxon>
        <taxon>Agaricomycetes</taxon>
        <taxon>Agaricomycetidae</taxon>
        <taxon>Agaricales</taxon>
        <taxon>Marasmiineae</taxon>
        <taxon>Mycenaceae</taxon>
        <taxon>Favolaschia</taxon>
    </lineage>
</organism>
<dbReference type="Proteomes" id="UP001362999">
    <property type="component" value="Unassembled WGS sequence"/>
</dbReference>
<name>A0AAW0C3L5_9AGAR</name>
<reference evidence="1 2" key="1">
    <citation type="journal article" date="2024" name="J Genomics">
        <title>Draft genome sequencing and assembly of Favolaschia claudopus CIRM-BRFM 2984 isolated from oak limbs.</title>
        <authorList>
            <person name="Navarro D."/>
            <person name="Drula E."/>
            <person name="Chaduli D."/>
            <person name="Cazenave R."/>
            <person name="Ahrendt S."/>
            <person name="Wang J."/>
            <person name="Lipzen A."/>
            <person name="Daum C."/>
            <person name="Barry K."/>
            <person name="Grigoriev I.V."/>
            <person name="Favel A."/>
            <person name="Rosso M.N."/>
            <person name="Martin F."/>
        </authorList>
    </citation>
    <scope>NUCLEOTIDE SEQUENCE [LARGE SCALE GENOMIC DNA]</scope>
    <source>
        <strain evidence="1 2">CIRM-BRFM 2984</strain>
    </source>
</reference>
<proteinExistence type="predicted"/>
<dbReference type="AlphaFoldDB" id="A0AAW0C3L5"/>
<gene>
    <name evidence="1" type="ORF">R3P38DRAFT_3186940</name>
</gene>
<protein>
    <recommendedName>
        <fullName evidence="3">F-box domain-containing protein</fullName>
    </recommendedName>
</protein>
<evidence type="ECO:0000313" key="1">
    <source>
        <dbReference type="EMBL" id="KAK7033404.1"/>
    </source>
</evidence>
<keyword evidence="2" id="KW-1185">Reference proteome</keyword>
<dbReference type="Gene3D" id="1.20.1280.50">
    <property type="match status" value="1"/>
</dbReference>
<accession>A0AAW0C3L5</accession>
<dbReference type="EMBL" id="JAWWNJ010000023">
    <property type="protein sequence ID" value="KAK7033404.1"/>
    <property type="molecule type" value="Genomic_DNA"/>
</dbReference>
<comment type="caution">
    <text evidence="1">The sequence shown here is derived from an EMBL/GenBank/DDBJ whole genome shotgun (WGS) entry which is preliminary data.</text>
</comment>
<sequence>MLKSLESDRALLIENDAQILEIEAQISEPHSAISALHAEKQPAQQRLDSYKYPVLTLPNEIVGEIFLDFLPPYPEPPPLLGEDSPTILTHICRQWREIALTTPALWRSIDLRDVSVEAATSLACSWLERSGCLPLSLRATDYQDLFSVFRIFILTVPAGSI</sequence>